<evidence type="ECO:0000256" key="1">
    <source>
        <dbReference type="ARBA" id="ARBA00022723"/>
    </source>
</evidence>
<dbReference type="Gene3D" id="3.30.40.10">
    <property type="entry name" value="Zinc/RING finger domain, C3HC4 (zinc finger)"/>
    <property type="match status" value="1"/>
</dbReference>
<dbReference type="GO" id="GO:0008270">
    <property type="term" value="F:zinc ion binding"/>
    <property type="evidence" value="ECO:0007669"/>
    <property type="project" value="UniProtKB-KW"/>
</dbReference>
<name>A0AAE0CGI6_9CHLO</name>
<dbReference type="InterPro" id="IPR013083">
    <property type="entry name" value="Znf_RING/FYVE/PHD"/>
</dbReference>
<accession>A0AAE0CGI6</accession>
<reference evidence="6 7" key="1">
    <citation type="journal article" date="2015" name="Genome Biol. Evol.">
        <title>Comparative Genomics of a Bacterivorous Green Alga Reveals Evolutionary Causalities and Consequences of Phago-Mixotrophic Mode of Nutrition.</title>
        <authorList>
            <person name="Burns J.A."/>
            <person name="Paasch A."/>
            <person name="Narechania A."/>
            <person name="Kim E."/>
        </authorList>
    </citation>
    <scope>NUCLEOTIDE SEQUENCE [LARGE SCALE GENOMIC DNA]</scope>
    <source>
        <strain evidence="6 7">PLY_AMNH</strain>
    </source>
</reference>
<keyword evidence="1" id="KW-0479">Metal-binding</keyword>
<protein>
    <recommendedName>
        <fullName evidence="5">RING-type domain-containing protein</fullName>
    </recommendedName>
</protein>
<evidence type="ECO:0000313" key="6">
    <source>
        <dbReference type="EMBL" id="KAK3253422.1"/>
    </source>
</evidence>
<dbReference type="EMBL" id="LGRX02024846">
    <property type="protein sequence ID" value="KAK3253422.1"/>
    <property type="molecule type" value="Genomic_DNA"/>
</dbReference>
<dbReference type="Pfam" id="PF13923">
    <property type="entry name" value="zf-C3HC4_2"/>
    <property type="match status" value="1"/>
</dbReference>
<keyword evidence="2 4" id="KW-0863">Zinc-finger</keyword>
<dbReference type="PROSITE" id="PS50089">
    <property type="entry name" value="ZF_RING_2"/>
    <property type="match status" value="1"/>
</dbReference>
<dbReference type="InterPro" id="IPR001841">
    <property type="entry name" value="Znf_RING"/>
</dbReference>
<dbReference type="Proteomes" id="UP001190700">
    <property type="component" value="Unassembled WGS sequence"/>
</dbReference>
<dbReference type="PROSITE" id="PS00518">
    <property type="entry name" value="ZF_RING_1"/>
    <property type="match status" value="1"/>
</dbReference>
<evidence type="ECO:0000256" key="3">
    <source>
        <dbReference type="ARBA" id="ARBA00022833"/>
    </source>
</evidence>
<comment type="caution">
    <text evidence="6">The sequence shown here is derived from an EMBL/GenBank/DDBJ whole genome shotgun (WGS) entry which is preliminary data.</text>
</comment>
<evidence type="ECO:0000256" key="4">
    <source>
        <dbReference type="PROSITE-ProRule" id="PRU00175"/>
    </source>
</evidence>
<dbReference type="InterPro" id="IPR017907">
    <property type="entry name" value="Znf_RING_CS"/>
</dbReference>
<proteinExistence type="predicted"/>
<dbReference type="SUPFAM" id="SSF57850">
    <property type="entry name" value="RING/U-box"/>
    <property type="match status" value="1"/>
</dbReference>
<sequence length="126" mass="14302">ETSTRELHQAHDALHVERRLREEADGRFEATSKELINLTAQYIRTGGADAIAKLTEMQCMLCGNMLRQPHTMAMCSHTFCKECALPQLYEESKCPQCKIRANRSDLVPNVPLIALSNKVWEMLEGK</sequence>
<gene>
    <name evidence="6" type="ORF">CYMTET_37312</name>
</gene>
<feature type="domain" description="RING-type" evidence="5">
    <location>
        <begin position="59"/>
        <end position="98"/>
    </location>
</feature>
<keyword evidence="3" id="KW-0862">Zinc</keyword>
<organism evidence="6 7">
    <name type="scientific">Cymbomonas tetramitiformis</name>
    <dbReference type="NCBI Taxonomy" id="36881"/>
    <lineage>
        <taxon>Eukaryota</taxon>
        <taxon>Viridiplantae</taxon>
        <taxon>Chlorophyta</taxon>
        <taxon>Pyramimonadophyceae</taxon>
        <taxon>Pyramimonadales</taxon>
        <taxon>Pyramimonadaceae</taxon>
        <taxon>Cymbomonas</taxon>
    </lineage>
</organism>
<keyword evidence="7" id="KW-1185">Reference proteome</keyword>
<dbReference type="AlphaFoldDB" id="A0AAE0CGI6"/>
<evidence type="ECO:0000313" key="7">
    <source>
        <dbReference type="Proteomes" id="UP001190700"/>
    </source>
</evidence>
<evidence type="ECO:0000256" key="2">
    <source>
        <dbReference type="ARBA" id="ARBA00022771"/>
    </source>
</evidence>
<evidence type="ECO:0000259" key="5">
    <source>
        <dbReference type="PROSITE" id="PS50089"/>
    </source>
</evidence>
<feature type="non-terminal residue" evidence="6">
    <location>
        <position position="1"/>
    </location>
</feature>